<dbReference type="EMBL" id="CASHTH010002666">
    <property type="protein sequence ID" value="CAI8033426.1"/>
    <property type="molecule type" value="Genomic_DNA"/>
</dbReference>
<dbReference type="PANTHER" id="PTHR47619:SF1">
    <property type="entry name" value="EXODEOXYRIBONUCLEASE WALJ"/>
    <property type="match status" value="1"/>
</dbReference>
<evidence type="ECO:0000313" key="2">
    <source>
        <dbReference type="Proteomes" id="UP001174909"/>
    </source>
</evidence>
<keyword evidence="2" id="KW-1185">Reference proteome</keyword>
<organism evidence="1 2">
    <name type="scientific">Geodia barretti</name>
    <name type="common">Barrett's horny sponge</name>
    <dbReference type="NCBI Taxonomy" id="519541"/>
    <lineage>
        <taxon>Eukaryota</taxon>
        <taxon>Metazoa</taxon>
        <taxon>Porifera</taxon>
        <taxon>Demospongiae</taxon>
        <taxon>Heteroscleromorpha</taxon>
        <taxon>Tetractinellida</taxon>
        <taxon>Astrophorina</taxon>
        <taxon>Geodiidae</taxon>
        <taxon>Geodia</taxon>
    </lineage>
</organism>
<reference evidence="1" key="1">
    <citation type="submission" date="2023-03" db="EMBL/GenBank/DDBJ databases">
        <authorList>
            <person name="Steffen K."/>
            <person name="Cardenas P."/>
        </authorList>
    </citation>
    <scope>NUCLEOTIDE SEQUENCE</scope>
</reference>
<accession>A0AA35SRL3</accession>
<proteinExistence type="predicted"/>
<gene>
    <name evidence="1" type="ORF">GBAR_LOCUS18854</name>
</gene>
<protein>
    <submittedName>
        <fullName evidence="1">Metallo-hydrolase YycJ</fullName>
    </submittedName>
</protein>
<evidence type="ECO:0000313" key="1">
    <source>
        <dbReference type="EMBL" id="CAI8033426.1"/>
    </source>
</evidence>
<dbReference type="PANTHER" id="PTHR47619">
    <property type="entry name" value="METALLO-HYDROLASE YYCJ-RELATED"/>
    <property type="match status" value="1"/>
</dbReference>
<sequence>MESNHATDLLQVGPYAASTKARIAGERGHLSNEALARFIREDLGASVECLVLAHLSRVNNLPELAALTCRDALEASGRSDVRVVVSHQDRVTETVRLDVRPARFGSDLSPGRQIALPLQVSTTS</sequence>
<dbReference type="InterPro" id="IPR052533">
    <property type="entry name" value="WalJ/YycJ-like"/>
</dbReference>
<dbReference type="AlphaFoldDB" id="A0AA35SRL3"/>
<comment type="caution">
    <text evidence="1">The sequence shown here is derived from an EMBL/GenBank/DDBJ whole genome shotgun (WGS) entry which is preliminary data.</text>
</comment>
<name>A0AA35SRL3_GEOBA</name>
<dbReference type="Proteomes" id="UP001174909">
    <property type="component" value="Unassembled WGS sequence"/>
</dbReference>